<dbReference type="InterPro" id="IPR012349">
    <property type="entry name" value="Split_barrel_FMN-bd"/>
</dbReference>
<dbReference type="RefSeq" id="WP_182584256.1">
    <property type="nucleotide sequence ID" value="NZ_JABVCQ010000022.1"/>
</dbReference>
<accession>A0A839HDB5</accession>
<keyword evidence="2" id="KW-0282">Flagellum</keyword>
<organism evidence="2 3">
    <name type="scientific">Thiospirillum jenense</name>
    <dbReference type="NCBI Taxonomy" id="1653858"/>
    <lineage>
        <taxon>Bacteria</taxon>
        <taxon>Pseudomonadati</taxon>
        <taxon>Pseudomonadota</taxon>
        <taxon>Gammaproteobacteria</taxon>
        <taxon>Chromatiales</taxon>
        <taxon>Chromatiaceae</taxon>
        <taxon>Thiospirillum</taxon>
    </lineage>
</organism>
<evidence type="ECO:0000259" key="1">
    <source>
        <dbReference type="Pfam" id="PF07238"/>
    </source>
</evidence>
<dbReference type="Pfam" id="PF07238">
    <property type="entry name" value="PilZ"/>
    <property type="match status" value="1"/>
</dbReference>
<dbReference type="InterPro" id="IPR009875">
    <property type="entry name" value="PilZ_domain"/>
</dbReference>
<feature type="domain" description="PilZ" evidence="1">
    <location>
        <begin position="115"/>
        <end position="228"/>
    </location>
</feature>
<keyword evidence="2" id="KW-0966">Cell projection</keyword>
<gene>
    <name evidence="2" type="ORF">HUK38_10375</name>
</gene>
<sequence length="243" mass="27104">MQAEEQITKIDTPRAIAKILTRHFQSRGKFTLLTLSGDVRGETAIVANDPDARYLLVDTLPKSIARTIETARCIQVRGAIGSLYTWFECDDLQVIEEGLDRYYEIPYPAELFQLQRRNAFRVGLPTRTPASMRGRASNPNLDTDIAFFGRIDNISATGIGIILNQSLAALMPVGTIIFEGHIVIEDHLNIILDAEVRNNRPINDHESVIGMEFSVVSPSDALTIARAVLDVQRAIRMDEDNLL</sequence>
<comment type="caution">
    <text evidence="2">The sequence shown here is derived from an EMBL/GenBank/DDBJ whole genome shotgun (WGS) entry which is preliminary data.</text>
</comment>
<keyword evidence="2" id="KW-0969">Cilium</keyword>
<protein>
    <submittedName>
        <fullName evidence="2">Flagellar brake protein</fullName>
    </submittedName>
</protein>
<evidence type="ECO:0000313" key="3">
    <source>
        <dbReference type="Proteomes" id="UP000548632"/>
    </source>
</evidence>
<name>A0A839HDB5_9GAMM</name>
<dbReference type="EMBL" id="JABVCQ010000022">
    <property type="protein sequence ID" value="MBB1126631.1"/>
    <property type="molecule type" value="Genomic_DNA"/>
</dbReference>
<evidence type="ECO:0000313" key="2">
    <source>
        <dbReference type="EMBL" id="MBB1126631.1"/>
    </source>
</evidence>
<proteinExistence type="predicted"/>
<dbReference type="Gene3D" id="2.30.110.10">
    <property type="entry name" value="Electron Transport, Fmn-binding Protein, Chain A"/>
    <property type="match status" value="1"/>
</dbReference>
<dbReference type="Proteomes" id="UP000548632">
    <property type="component" value="Unassembled WGS sequence"/>
</dbReference>
<dbReference type="Gene3D" id="2.40.10.220">
    <property type="entry name" value="predicted glycosyltransferase like domains"/>
    <property type="match status" value="1"/>
</dbReference>
<dbReference type="GO" id="GO:0035438">
    <property type="term" value="F:cyclic-di-GMP binding"/>
    <property type="evidence" value="ECO:0007669"/>
    <property type="project" value="InterPro"/>
</dbReference>
<reference evidence="2 3" key="1">
    <citation type="journal article" date="2020" name="Arch. Microbiol.">
        <title>The genome sequence of the giant phototrophic gammaproteobacterium Thiospirillum jenense gives insight into its physiological properties and phylogenetic relationships.</title>
        <authorList>
            <person name="Imhoff J.F."/>
            <person name="Meyer T.E."/>
            <person name="Kyndt J.A."/>
        </authorList>
    </citation>
    <scope>NUCLEOTIDE SEQUENCE [LARGE SCALE GENOMIC DNA]</scope>
    <source>
        <strain evidence="2 3">DSM 216</strain>
    </source>
</reference>
<keyword evidence="3" id="KW-1185">Reference proteome</keyword>
<dbReference type="AlphaFoldDB" id="A0A839HDB5"/>